<dbReference type="InterPro" id="IPR036259">
    <property type="entry name" value="MFS_trans_sf"/>
</dbReference>
<proteinExistence type="predicted"/>
<feature type="transmembrane region" description="Helical" evidence="1">
    <location>
        <begin position="380"/>
        <end position="402"/>
    </location>
</feature>
<feature type="transmembrane region" description="Helical" evidence="1">
    <location>
        <begin position="314"/>
        <end position="337"/>
    </location>
</feature>
<keyword evidence="1" id="KW-1133">Transmembrane helix</keyword>
<dbReference type="RefSeq" id="WP_104936229.1">
    <property type="nucleotide sequence ID" value="NZ_CP021255.1"/>
</dbReference>
<gene>
    <name evidence="2" type="ORF">CAY53_05185</name>
</gene>
<feature type="transmembrane region" description="Helical" evidence="1">
    <location>
        <begin position="414"/>
        <end position="436"/>
    </location>
</feature>
<dbReference type="SUPFAM" id="SSF103473">
    <property type="entry name" value="MFS general substrate transporter"/>
    <property type="match status" value="1"/>
</dbReference>
<keyword evidence="1" id="KW-0472">Membrane</keyword>
<feature type="transmembrane region" description="Helical" evidence="1">
    <location>
        <begin position="478"/>
        <end position="498"/>
    </location>
</feature>
<feature type="transmembrane region" description="Helical" evidence="1">
    <location>
        <begin position="448"/>
        <end position="472"/>
    </location>
</feature>
<organism evidence="2 3">
    <name type="scientific">Desulfobulbus oralis</name>
    <dbReference type="NCBI Taxonomy" id="1986146"/>
    <lineage>
        <taxon>Bacteria</taxon>
        <taxon>Pseudomonadati</taxon>
        <taxon>Thermodesulfobacteriota</taxon>
        <taxon>Desulfobulbia</taxon>
        <taxon>Desulfobulbales</taxon>
        <taxon>Desulfobulbaceae</taxon>
        <taxon>Desulfobulbus</taxon>
    </lineage>
</organism>
<dbReference type="AlphaFoldDB" id="A0A2L1GMP1"/>
<sequence length="523" mass="58428">MNRHFYPRMLTTAALAWHRLGKADFPRHVLVLEYNTPNTLPAVLIKMTPWTATEVQESLDYLNRAPLKWERTPSMPSPLITRQHPYESAFRCGEQSISELSLLFGTYGQKSLPYPITVRFSVDGSEQSAEFQLDGRHVRDNAMVRFPLDAPWQDVWGKQIRVSVRTENDAPEQGFSVWQNPGRRPVTTLRPLSEELFSIAFNPLDLEHNRVPAALLAQPFPKTLAAQADFRLDPVFDNQPFFNMVRKTTRALTVGQSPFLDSGTAQVLNAQLLPVLSKDIVGFFVVGSVSVLFAALFIFLPLHRTKRGEKSWPAMSWFLLYFSCLGAGFIMIELTLIQLCTRLIGHPAYTYAAVLFALLVSAAIGSFISKKMLASHPGRWPWIFVALVLYGAIFLACHQAVFTHLLQYTLPLRWIAATLVIFPLGLFMGMPFPLGIATLGRIYSGGIAWAWGMNGFFTVLGGFLSLVCAFFLGFKMTVMIALGIYCLALIAYAVIAGIDRQATKLAPVYKHQTAGAEKGLFEP</sequence>
<keyword evidence="3" id="KW-1185">Reference proteome</keyword>
<name>A0A2L1GMP1_9BACT</name>
<reference evidence="2 3" key="1">
    <citation type="journal article" date="2018" name="MBio">
        <title>Insights into the evolution of host association through the isolation and characterization of a novel human periodontal pathobiont, Desulfobulbus oralis.</title>
        <authorList>
            <person name="Cross K.L."/>
            <person name="Chirania P."/>
            <person name="Xiong W."/>
            <person name="Beall C.J."/>
            <person name="Elkins J.G."/>
            <person name="Giannone R.J."/>
            <person name="Griffen A.L."/>
            <person name="Guss A.M."/>
            <person name="Hettich R.L."/>
            <person name="Joshi S.S."/>
            <person name="Mokrzan E.M."/>
            <person name="Martin R.K."/>
            <person name="Zhulin I.B."/>
            <person name="Leys E.J."/>
            <person name="Podar M."/>
        </authorList>
    </citation>
    <scope>NUCLEOTIDE SEQUENCE [LARGE SCALE GENOMIC DNA]</scope>
    <source>
        <strain evidence="2 3">ORNL</strain>
    </source>
</reference>
<dbReference type="KEGG" id="deo:CAY53_05185"/>
<protein>
    <submittedName>
        <fullName evidence="2">Uncharacterized protein</fullName>
    </submittedName>
</protein>
<keyword evidence="1" id="KW-0812">Transmembrane</keyword>
<dbReference type="Proteomes" id="UP000239867">
    <property type="component" value="Chromosome"/>
</dbReference>
<evidence type="ECO:0000256" key="1">
    <source>
        <dbReference type="SAM" id="Phobius"/>
    </source>
</evidence>
<feature type="transmembrane region" description="Helical" evidence="1">
    <location>
        <begin position="349"/>
        <end position="368"/>
    </location>
</feature>
<feature type="transmembrane region" description="Helical" evidence="1">
    <location>
        <begin position="280"/>
        <end position="302"/>
    </location>
</feature>
<evidence type="ECO:0000313" key="2">
    <source>
        <dbReference type="EMBL" id="AVD70949.1"/>
    </source>
</evidence>
<accession>A0A2L1GMP1</accession>
<evidence type="ECO:0000313" key="3">
    <source>
        <dbReference type="Proteomes" id="UP000239867"/>
    </source>
</evidence>
<dbReference type="EMBL" id="CP021255">
    <property type="protein sequence ID" value="AVD70949.1"/>
    <property type="molecule type" value="Genomic_DNA"/>
</dbReference>